<accession>A0A3A4B231</accession>
<sequence length="141" mass="15897">MRDVSFPMHQPSGRLIQLIDILDRLPDNRWVWVVREFWGVGVAPHDMSMEQFEGLVRAEGRGYALSWPALREFAAQLEQTHDCTIFSVDETESSGGSATAGEERPIVEVRALDSGTWVVSFEEGYFSAESFNGIVARLNFE</sequence>
<evidence type="ECO:0000313" key="1">
    <source>
        <dbReference type="EMBL" id="RJL35795.1"/>
    </source>
</evidence>
<dbReference type="Proteomes" id="UP000265768">
    <property type="component" value="Unassembled WGS sequence"/>
</dbReference>
<proteinExistence type="predicted"/>
<name>A0A3A4B231_9ACTN</name>
<organism evidence="1 2">
    <name type="scientific">Bailinhaonella thermotolerans</name>
    <dbReference type="NCBI Taxonomy" id="1070861"/>
    <lineage>
        <taxon>Bacteria</taxon>
        <taxon>Bacillati</taxon>
        <taxon>Actinomycetota</taxon>
        <taxon>Actinomycetes</taxon>
        <taxon>Streptosporangiales</taxon>
        <taxon>Streptosporangiaceae</taxon>
        <taxon>Bailinhaonella</taxon>
    </lineage>
</organism>
<evidence type="ECO:0000313" key="2">
    <source>
        <dbReference type="Proteomes" id="UP000265768"/>
    </source>
</evidence>
<dbReference type="AlphaFoldDB" id="A0A3A4B231"/>
<protein>
    <submittedName>
        <fullName evidence="1">Uncharacterized protein</fullName>
    </submittedName>
</protein>
<dbReference type="RefSeq" id="WP_119924768.1">
    <property type="nucleotide sequence ID" value="NZ_QZEY01000001.1"/>
</dbReference>
<reference evidence="1 2" key="1">
    <citation type="submission" date="2018-09" db="EMBL/GenBank/DDBJ databases">
        <title>YIM 75507 draft genome.</title>
        <authorList>
            <person name="Tang S."/>
            <person name="Feng Y."/>
        </authorList>
    </citation>
    <scope>NUCLEOTIDE SEQUENCE [LARGE SCALE GENOMIC DNA]</scope>
    <source>
        <strain evidence="1 2">YIM 75507</strain>
    </source>
</reference>
<dbReference type="EMBL" id="QZEY01000001">
    <property type="protein sequence ID" value="RJL35795.1"/>
    <property type="molecule type" value="Genomic_DNA"/>
</dbReference>
<gene>
    <name evidence="1" type="ORF">D5H75_03155</name>
</gene>
<keyword evidence="2" id="KW-1185">Reference proteome</keyword>
<dbReference type="OrthoDB" id="6941322at2"/>
<comment type="caution">
    <text evidence="1">The sequence shown here is derived from an EMBL/GenBank/DDBJ whole genome shotgun (WGS) entry which is preliminary data.</text>
</comment>